<protein>
    <recommendedName>
        <fullName evidence="1">Heparinase II/III-like C-terminal domain-containing protein</fullName>
    </recommendedName>
</protein>
<dbReference type="EMBL" id="UINC01128352">
    <property type="protein sequence ID" value="SVD08047.1"/>
    <property type="molecule type" value="Genomic_DNA"/>
</dbReference>
<dbReference type="Gene3D" id="2.70.98.70">
    <property type="match status" value="1"/>
</dbReference>
<dbReference type="Pfam" id="PF07940">
    <property type="entry name" value="Hepar_II_III_C"/>
    <property type="match status" value="1"/>
</dbReference>
<reference evidence="2" key="1">
    <citation type="submission" date="2018-05" db="EMBL/GenBank/DDBJ databases">
        <authorList>
            <person name="Lanie J.A."/>
            <person name="Ng W.-L."/>
            <person name="Kazmierczak K.M."/>
            <person name="Andrzejewski T.M."/>
            <person name="Davidsen T.M."/>
            <person name="Wayne K.J."/>
            <person name="Tettelin H."/>
            <person name="Glass J.I."/>
            <person name="Rusch D."/>
            <person name="Podicherti R."/>
            <person name="Tsui H.-C.T."/>
            <person name="Winkler M.E."/>
        </authorList>
    </citation>
    <scope>NUCLEOTIDE SEQUENCE</scope>
</reference>
<gene>
    <name evidence="2" type="ORF">METZ01_LOCUS360901</name>
</gene>
<accession>A0A382SFQ8</accession>
<feature type="non-terminal residue" evidence="2">
    <location>
        <position position="1"/>
    </location>
</feature>
<dbReference type="GO" id="GO:0016829">
    <property type="term" value="F:lyase activity"/>
    <property type="evidence" value="ECO:0007669"/>
    <property type="project" value="InterPro"/>
</dbReference>
<dbReference type="InterPro" id="IPR012480">
    <property type="entry name" value="Hepar_II_III_C"/>
</dbReference>
<name>A0A382SFQ8_9ZZZZ</name>
<evidence type="ECO:0000313" key="2">
    <source>
        <dbReference type="EMBL" id="SVD08047.1"/>
    </source>
</evidence>
<evidence type="ECO:0000259" key="1">
    <source>
        <dbReference type="Pfam" id="PF07940"/>
    </source>
</evidence>
<proteinExistence type="predicted"/>
<dbReference type="AlphaFoldDB" id="A0A382SFQ8"/>
<organism evidence="2">
    <name type="scientific">marine metagenome</name>
    <dbReference type="NCBI Taxonomy" id="408172"/>
    <lineage>
        <taxon>unclassified sequences</taxon>
        <taxon>metagenomes</taxon>
        <taxon>ecological metagenomes</taxon>
    </lineage>
</organism>
<sequence length="193" mass="22194">EGNNRRWNLAQRSTAAHSTLCLEDTNSSAIRPNGSLGNRIAKVKIFRNSEKNFITISCQHDGYLEKFGIIHKRNLVLENNGESLVGKEILIFQQNSRKRKNILNIRIHFHLHPEVKALKLVNQRSILLTLASKSGWRFEIDNGKIQLEKSIYLGAGVRQKTDQIIVTQKIYSELQENPPLNWKITKLQSKSQR</sequence>
<feature type="domain" description="Heparinase II/III-like C-terminal" evidence="1">
    <location>
        <begin position="3"/>
        <end position="169"/>
    </location>
</feature>